<protein>
    <submittedName>
        <fullName evidence="2">Endonuclease/exonuclease/phosphatase</fullName>
    </submittedName>
</protein>
<dbReference type="GO" id="GO:0004527">
    <property type="term" value="F:exonuclease activity"/>
    <property type="evidence" value="ECO:0007669"/>
    <property type="project" value="UniProtKB-KW"/>
</dbReference>
<keyword evidence="2" id="KW-0269">Exonuclease</keyword>
<dbReference type="AlphaFoldDB" id="A0A1X2H0P5"/>
<evidence type="ECO:0000259" key="1">
    <source>
        <dbReference type="Pfam" id="PF14529"/>
    </source>
</evidence>
<dbReference type="Proteomes" id="UP000242180">
    <property type="component" value="Unassembled WGS sequence"/>
</dbReference>
<dbReference type="Gene3D" id="3.60.10.10">
    <property type="entry name" value="Endonuclease/exonuclease/phosphatase"/>
    <property type="match status" value="1"/>
</dbReference>
<dbReference type="GO" id="GO:0004519">
    <property type="term" value="F:endonuclease activity"/>
    <property type="evidence" value="ECO:0007669"/>
    <property type="project" value="UniProtKB-KW"/>
</dbReference>
<name>A0A1X2H0P5_SYNRA</name>
<dbReference type="OrthoDB" id="2207231at2759"/>
<comment type="caution">
    <text evidence="2">The sequence shown here is derived from an EMBL/GenBank/DDBJ whole genome shotgun (WGS) entry which is preliminary data.</text>
</comment>
<sequence>MNRFKIGLLNVAGLNRSPDEVVNECHRRHVDIILLTETYHTSGNLFTDWQQFHTYALIPGNALRGFGGLSLLARPDLPFHIHHLPTDSPYVLSVRIGQYTIHGLYLPPSLSIDEYNRTLASLSIDDKTIILGDLNTRMRILLGDERDNRRRSHLQSWVFNFGLNVWNAELAYGIPTYHSTNGNSIIDLFLSRPSAVENPSLEIMQDLSLNSDHRLCIFSFDFASGSLPVLPDANAPRLQWKLQRLSEPDVADLYLSKFKASIEGVNNAIIDCLAQGPRMQIDRPLIERLGKELMESIHLALDQSVTRGRVRPKTWKWFWSDALQDLADKRELAYRRWRRAPNNLVVRATRWRAYQEARTTFEQEVRQTRRRLWHHFCKKMELGSIDEVNTILKRLKDPRIAKPTFSHPDGPRQAAEAMVSHLATVWKQHCRKFFCIKKYTVIS</sequence>
<dbReference type="OMA" id="ELAYRRW"/>
<feature type="domain" description="Endonuclease/exonuclease/phosphatase" evidence="1">
    <location>
        <begin position="100"/>
        <end position="215"/>
    </location>
</feature>
<dbReference type="EMBL" id="MCGN01000012">
    <property type="protein sequence ID" value="ORY90554.1"/>
    <property type="molecule type" value="Genomic_DNA"/>
</dbReference>
<keyword evidence="2" id="KW-0540">Nuclease</keyword>
<evidence type="ECO:0000313" key="2">
    <source>
        <dbReference type="EMBL" id="ORY90554.1"/>
    </source>
</evidence>
<dbReference type="STRING" id="13706.A0A1X2H0P5"/>
<keyword evidence="2" id="KW-0255">Endonuclease</keyword>
<gene>
    <name evidence="2" type="ORF">BCR43DRAFT_539152</name>
</gene>
<accession>A0A1X2H0P5</accession>
<evidence type="ECO:0000313" key="3">
    <source>
        <dbReference type="Proteomes" id="UP000242180"/>
    </source>
</evidence>
<keyword evidence="3" id="KW-1185">Reference proteome</keyword>
<dbReference type="InterPro" id="IPR005135">
    <property type="entry name" value="Endo/exonuclease/phosphatase"/>
</dbReference>
<organism evidence="2 3">
    <name type="scientific">Syncephalastrum racemosum</name>
    <name type="common">Filamentous fungus</name>
    <dbReference type="NCBI Taxonomy" id="13706"/>
    <lineage>
        <taxon>Eukaryota</taxon>
        <taxon>Fungi</taxon>
        <taxon>Fungi incertae sedis</taxon>
        <taxon>Mucoromycota</taxon>
        <taxon>Mucoromycotina</taxon>
        <taxon>Mucoromycetes</taxon>
        <taxon>Mucorales</taxon>
        <taxon>Syncephalastraceae</taxon>
        <taxon>Syncephalastrum</taxon>
    </lineage>
</organism>
<dbReference type="Pfam" id="PF14529">
    <property type="entry name" value="Exo_endo_phos_2"/>
    <property type="match status" value="1"/>
</dbReference>
<dbReference type="SUPFAM" id="SSF56219">
    <property type="entry name" value="DNase I-like"/>
    <property type="match status" value="1"/>
</dbReference>
<keyword evidence="2" id="KW-0378">Hydrolase</keyword>
<proteinExistence type="predicted"/>
<dbReference type="InParanoid" id="A0A1X2H0P5"/>
<reference evidence="2 3" key="1">
    <citation type="submission" date="2016-07" db="EMBL/GenBank/DDBJ databases">
        <title>Pervasive Adenine N6-methylation of Active Genes in Fungi.</title>
        <authorList>
            <consortium name="DOE Joint Genome Institute"/>
            <person name="Mondo S.J."/>
            <person name="Dannebaum R.O."/>
            <person name="Kuo R.C."/>
            <person name="Labutti K."/>
            <person name="Haridas S."/>
            <person name="Kuo A."/>
            <person name="Salamov A."/>
            <person name="Ahrendt S.R."/>
            <person name="Lipzen A."/>
            <person name="Sullivan W."/>
            <person name="Andreopoulos W.B."/>
            <person name="Clum A."/>
            <person name="Lindquist E."/>
            <person name="Daum C."/>
            <person name="Ramamoorthy G.K."/>
            <person name="Gryganskyi A."/>
            <person name="Culley D."/>
            <person name="Magnuson J.K."/>
            <person name="James T.Y."/>
            <person name="O'Malley M.A."/>
            <person name="Stajich J.E."/>
            <person name="Spatafora J.W."/>
            <person name="Visel A."/>
            <person name="Grigoriev I.V."/>
        </authorList>
    </citation>
    <scope>NUCLEOTIDE SEQUENCE [LARGE SCALE GENOMIC DNA]</scope>
    <source>
        <strain evidence="2 3">NRRL 2496</strain>
    </source>
</reference>
<dbReference type="InterPro" id="IPR036691">
    <property type="entry name" value="Endo/exonu/phosph_ase_sf"/>
</dbReference>